<evidence type="ECO:0000313" key="4">
    <source>
        <dbReference type="Proteomes" id="UP000266016"/>
    </source>
</evidence>
<name>A0A398BEQ5_9BACI</name>
<keyword evidence="2" id="KW-0560">Oxidoreductase</keyword>
<dbReference type="SUPFAM" id="SSF51735">
    <property type="entry name" value="NAD(P)-binding Rossmann-fold domains"/>
    <property type="match status" value="1"/>
</dbReference>
<dbReference type="PRINTS" id="PR00080">
    <property type="entry name" value="SDRFAMILY"/>
</dbReference>
<reference evidence="3 4" key="1">
    <citation type="submission" date="2018-08" db="EMBL/GenBank/DDBJ databases">
        <title>Bacillus jemisoniae sp. nov., Bacillus chryseoplanitiae sp. nov., Bacillus resnikiae sp. nov., and Bacillus frankliniae sp. nov., isolated from Viking spacecraft and associated surfaces.</title>
        <authorList>
            <person name="Seuylemezian A."/>
            <person name="Vaishampayan P."/>
        </authorList>
    </citation>
    <scope>NUCLEOTIDE SEQUENCE [LARGE SCALE GENOMIC DNA]</scope>
    <source>
        <strain evidence="3 4">MA001</strain>
    </source>
</reference>
<comment type="caution">
    <text evidence="3">The sequence shown here is derived from an EMBL/GenBank/DDBJ whole genome shotgun (WGS) entry which is preliminary data.</text>
</comment>
<keyword evidence="4" id="KW-1185">Reference proteome</keyword>
<dbReference type="Pfam" id="PF13561">
    <property type="entry name" value="adh_short_C2"/>
    <property type="match status" value="1"/>
</dbReference>
<protein>
    <submittedName>
        <fullName evidence="3">SDR family oxidoreductase</fullName>
    </submittedName>
</protein>
<dbReference type="InterPro" id="IPR020904">
    <property type="entry name" value="Sc_DH/Rdtase_CS"/>
</dbReference>
<dbReference type="CDD" id="cd05233">
    <property type="entry name" value="SDR_c"/>
    <property type="match status" value="1"/>
</dbReference>
<dbReference type="PANTHER" id="PTHR42879:SF2">
    <property type="entry name" value="3-OXOACYL-[ACYL-CARRIER-PROTEIN] REDUCTASE FABG"/>
    <property type="match status" value="1"/>
</dbReference>
<dbReference type="PANTHER" id="PTHR42879">
    <property type="entry name" value="3-OXOACYL-(ACYL-CARRIER-PROTEIN) REDUCTASE"/>
    <property type="match status" value="1"/>
</dbReference>
<accession>A0A398BEQ5</accession>
<dbReference type="PROSITE" id="PS00061">
    <property type="entry name" value="ADH_SHORT"/>
    <property type="match status" value="1"/>
</dbReference>
<dbReference type="PRINTS" id="PR00081">
    <property type="entry name" value="GDHRDH"/>
</dbReference>
<evidence type="ECO:0000256" key="2">
    <source>
        <dbReference type="ARBA" id="ARBA00023002"/>
    </source>
</evidence>
<organism evidence="3 4">
    <name type="scientific">Peribacillus asahii</name>
    <dbReference type="NCBI Taxonomy" id="228899"/>
    <lineage>
        <taxon>Bacteria</taxon>
        <taxon>Bacillati</taxon>
        <taxon>Bacillota</taxon>
        <taxon>Bacilli</taxon>
        <taxon>Bacillales</taxon>
        <taxon>Bacillaceae</taxon>
        <taxon>Peribacillus</taxon>
    </lineage>
</organism>
<evidence type="ECO:0000313" key="3">
    <source>
        <dbReference type="EMBL" id="RID86180.1"/>
    </source>
</evidence>
<dbReference type="EMBL" id="QWVS01000016">
    <property type="protein sequence ID" value="RID86180.1"/>
    <property type="molecule type" value="Genomic_DNA"/>
</dbReference>
<dbReference type="RefSeq" id="WP_119117117.1">
    <property type="nucleotide sequence ID" value="NZ_QWVS01000016.1"/>
</dbReference>
<dbReference type="AlphaFoldDB" id="A0A398BEQ5"/>
<dbReference type="Proteomes" id="UP000266016">
    <property type="component" value="Unassembled WGS sequence"/>
</dbReference>
<dbReference type="FunFam" id="3.40.50.720:FF:000084">
    <property type="entry name" value="Short-chain dehydrogenase reductase"/>
    <property type="match status" value="1"/>
</dbReference>
<dbReference type="GO" id="GO:0016491">
    <property type="term" value="F:oxidoreductase activity"/>
    <property type="evidence" value="ECO:0007669"/>
    <property type="project" value="UniProtKB-KW"/>
</dbReference>
<gene>
    <name evidence="3" type="ORF">D1953_10430</name>
</gene>
<proteinExistence type="inferred from homology"/>
<evidence type="ECO:0000256" key="1">
    <source>
        <dbReference type="ARBA" id="ARBA00006484"/>
    </source>
</evidence>
<dbReference type="InterPro" id="IPR050259">
    <property type="entry name" value="SDR"/>
</dbReference>
<sequence>MSVKNKVVIVTGASRGIGKVIAQSFSKEGANLVLVGRSKEAVEKVEVELKEENPNVISIIADVTNEEQVKHMAEKTIEVFGKIDVLVNNAGTAGPTTSVKDLAVEDFRAVLDDNLTSTFLCIKAVVPNMMENQSGRIINLSSVSGKRALPYRVGYCAAKMGVIGLTRTLAAELGEHNITVNAICPGFVEGERIDSVISNQGKVRGLDKEEVERELKSSSPLKRFVKPEEIAKTAVFLSTDAAIGITGEDVNVSSGVVMY</sequence>
<dbReference type="NCBIfam" id="NF009466">
    <property type="entry name" value="PRK12826.1-2"/>
    <property type="match status" value="1"/>
</dbReference>
<dbReference type="GO" id="GO:0008206">
    <property type="term" value="P:bile acid metabolic process"/>
    <property type="evidence" value="ECO:0007669"/>
    <property type="project" value="UniProtKB-ARBA"/>
</dbReference>
<dbReference type="InterPro" id="IPR036291">
    <property type="entry name" value="NAD(P)-bd_dom_sf"/>
</dbReference>
<comment type="similarity">
    <text evidence="1">Belongs to the short-chain dehydrogenases/reductases (SDR) family.</text>
</comment>
<dbReference type="Gene3D" id="3.40.50.720">
    <property type="entry name" value="NAD(P)-binding Rossmann-like Domain"/>
    <property type="match status" value="1"/>
</dbReference>
<dbReference type="InterPro" id="IPR002347">
    <property type="entry name" value="SDR_fam"/>
</dbReference>
<dbReference type="NCBIfam" id="NF005559">
    <property type="entry name" value="PRK07231.1"/>
    <property type="match status" value="1"/>
</dbReference>